<keyword evidence="2" id="KW-1185">Reference proteome</keyword>
<organism evidence="3">
    <name type="scientific">Schistosoma curassoni</name>
    <dbReference type="NCBI Taxonomy" id="6186"/>
    <lineage>
        <taxon>Eukaryota</taxon>
        <taxon>Metazoa</taxon>
        <taxon>Spiralia</taxon>
        <taxon>Lophotrochozoa</taxon>
        <taxon>Platyhelminthes</taxon>
        <taxon>Trematoda</taxon>
        <taxon>Digenea</taxon>
        <taxon>Strigeidida</taxon>
        <taxon>Schistosomatoidea</taxon>
        <taxon>Schistosomatidae</taxon>
        <taxon>Schistosoma</taxon>
    </lineage>
</organism>
<reference evidence="3" key="1">
    <citation type="submission" date="2016-06" db="UniProtKB">
        <authorList>
            <consortium name="WormBaseParasite"/>
        </authorList>
    </citation>
    <scope>IDENTIFICATION</scope>
</reference>
<gene>
    <name evidence="1" type="ORF">SCUD_LOCUS20333</name>
</gene>
<name>A0A183KZ36_9TREM</name>
<sequence>MDAVGANLNAQISCWIVSINRNTKNLKCNNLISEIQTWFTNQKYS</sequence>
<accession>A0A183KZ36</accession>
<evidence type="ECO:0000313" key="1">
    <source>
        <dbReference type="EMBL" id="VDP71865.1"/>
    </source>
</evidence>
<dbReference type="EMBL" id="UZAK01044072">
    <property type="protein sequence ID" value="VDP71865.1"/>
    <property type="molecule type" value="Genomic_DNA"/>
</dbReference>
<evidence type="ECO:0000313" key="3">
    <source>
        <dbReference type="WBParaSite" id="SCUD_0002033601-mRNA-1"/>
    </source>
</evidence>
<evidence type="ECO:0000313" key="2">
    <source>
        <dbReference type="Proteomes" id="UP000279833"/>
    </source>
</evidence>
<dbReference type="WBParaSite" id="SCUD_0002033601-mRNA-1">
    <property type="protein sequence ID" value="SCUD_0002033601-mRNA-1"/>
    <property type="gene ID" value="SCUD_0002033601"/>
</dbReference>
<dbReference type="Proteomes" id="UP000279833">
    <property type="component" value="Unassembled WGS sequence"/>
</dbReference>
<protein>
    <submittedName>
        <fullName evidence="1 3">Uncharacterized protein</fullName>
    </submittedName>
</protein>
<reference evidence="1 2" key="2">
    <citation type="submission" date="2018-11" db="EMBL/GenBank/DDBJ databases">
        <authorList>
            <consortium name="Pathogen Informatics"/>
        </authorList>
    </citation>
    <scope>NUCLEOTIDE SEQUENCE [LARGE SCALE GENOMIC DNA]</scope>
    <source>
        <strain evidence="1">Dakar</strain>
        <strain evidence="2">Dakar, Senegal</strain>
    </source>
</reference>
<proteinExistence type="predicted"/>
<dbReference type="AlphaFoldDB" id="A0A183KZ36"/>